<comment type="caution">
    <text evidence="2">The sequence shown here is derived from an EMBL/GenBank/DDBJ whole genome shotgun (WGS) entry which is preliminary data.</text>
</comment>
<proteinExistence type="predicted"/>
<gene>
    <name evidence="2" type="ORF">FME351_LOCUS24309</name>
    <name evidence="3" type="ORF">TSG867_LOCUS29730</name>
</gene>
<dbReference type="EMBL" id="CAJNYU010003194">
    <property type="protein sequence ID" value="CAF3647591.1"/>
    <property type="molecule type" value="Genomic_DNA"/>
</dbReference>
<dbReference type="EMBL" id="CAJOBQ010004321">
    <property type="protein sequence ID" value="CAF4633224.1"/>
    <property type="molecule type" value="Genomic_DNA"/>
</dbReference>
<evidence type="ECO:0000313" key="3">
    <source>
        <dbReference type="EMBL" id="CAF4633224.1"/>
    </source>
</evidence>
<keyword evidence="1" id="KW-0732">Signal</keyword>
<feature type="chain" id="PRO_5035617078" evidence="1">
    <location>
        <begin position="24"/>
        <end position="104"/>
    </location>
</feature>
<dbReference type="Proteomes" id="UP000663869">
    <property type="component" value="Unassembled WGS sequence"/>
</dbReference>
<name>A0A818RCS4_9BILA</name>
<reference evidence="2" key="1">
    <citation type="submission" date="2021-02" db="EMBL/GenBank/DDBJ databases">
        <authorList>
            <person name="Nowell W R."/>
        </authorList>
    </citation>
    <scope>NUCLEOTIDE SEQUENCE</scope>
</reference>
<evidence type="ECO:0000313" key="4">
    <source>
        <dbReference type="Proteomes" id="UP000663869"/>
    </source>
</evidence>
<sequence length="104" mass="11764">MASIYMPIMILLLALVAVQTTSTMIVSSIDSVEEIDDDITSGKHIRLRRSGPYLTWCLQACQEGPKYMENFCRSLPSVTPLLKRIRSLCWSVTYYAGKPNVVNY</sequence>
<dbReference type="AlphaFoldDB" id="A0A818RCS4"/>
<organism evidence="2 4">
    <name type="scientific">Rotaria socialis</name>
    <dbReference type="NCBI Taxonomy" id="392032"/>
    <lineage>
        <taxon>Eukaryota</taxon>
        <taxon>Metazoa</taxon>
        <taxon>Spiralia</taxon>
        <taxon>Gnathifera</taxon>
        <taxon>Rotifera</taxon>
        <taxon>Eurotatoria</taxon>
        <taxon>Bdelloidea</taxon>
        <taxon>Philodinida</taxon>
        <taxon>Philodinidae</taxon>
        <taxon>Rotaria</taxon>
    </lineage>
</organism>
<accession>A0A818RCS4</accession>
<feature type="signal peptide" evidence="1">
    <location>
        <begin position="1"/>
        <end position="23"/>
    </location>
</feature>
<evidence type="ECO:0000313" key="2">
    <source>
        <dbReference type="EMBL" id="CAF3647591.1"/>
    </source>
</evidence>
<feature type="non-terminal residue" evidence="2">
    <location>
        <position position="104"/>
    </location>
</feature>
<dbReference type="Proteomes" id="UP000663862">
    <property type="component" value="Unassembled WGS sequence"/>
</dbReference>
<protein>
    <submittedName>
        <fullName evidence="2">Uncharacterized protein</fullName>
    </submittedName>
</protein>
<evidence type="ECO:0000256" key="1">
    <source>
        <dbReference type="SAM" id="SignalP"/>
    </source>
</evidence>